<dbReference type="EMBL" id="LUTY01002657">
    <property type="protein sequence ID" value="OAD19806.1"/>
    <property type="molecule type" value="Genomic_DNA"/>
</dbReference>
<dbReference type="InterPro" id="IPR025938">
    <property type="entry name" value="RRXRR_dom"/>
</dbReference>
<dbReference type="SMART" id="SM00507">
    <property type="entry name" value="HNHc"/>
    <property type="match status" value="1"/>
</dbReference>
<accession>A0A176RVQ6</accession>
<dbReference type="CDD" id="cd00085">
    <property type="entry name" value="HNHc"/>
    <property type="match status" value="1"/>
</dbReference>
<dbReference type="GO" id="GO:0008270">
    <property type="term" value="F:zinc ion binding"/>
    <property type="evidence" value="ECO:0007669"/>
    <property type="project" value="InterPro"/>
</dbReference>
<keyword evidence="2" id="KW-0255">Endonuclease</keyword>
<organism evidence="2 3">
    <name type="scientific">Candidatus Thiomargarita nelsonii</name>
    <dbReference type="NCBI Taxonomy" id="1003181"/>
    <lineage>
        <taxon>Bacteria</taxon>
        <taxon>Pseudomonadati</taxon>
        <taxon>Pseudomonadota</taxon>
        <taxon>Gammaproteobacteria</taxon>
        <taxon>Thiotrichales</taxon>
        <taxon>Thiotrichaceae</taxon>
        <taxon>Thiomargarita</taxon>
    </lineage>
</organism>
<name>A0A176RVQ6_9GAMM</name>
<dbReference type="InterPro" id="IPR047693">
    <property type="entry name" value="RNA-guided_IscB-like"/>
</dbReference>
<evidence type="ECO:0000313" key="2">
    <source>
        <dbReference type="EMBL" id="OAD19806.1"/>
    </source>
</evidence>
<proteinExistence type="predicted"/>
<evidence type="ECO:0000259" key="1">
    <source>
        <dbReference type="SMART" id="SM00507"/>
    </source>
</evidence>
<dbReference type="Proteomes" id="UP000076962">
    <property type="component" value="Unassembled WGS sequence"/>
</dbReference>
<dbReference type="GO" id="GO:0004519">
    <property type="term" value="F:endonuclease activity"/>
    <property type="evidence" value="ECO:0007669"/>
    <property type="project" value="UniProtKB-KW"/>
</dbReference>
<comment type="caution">
    <text evidence="2">The sequence shown here is derived from an EMBL/GenBank/DDBJ whole genome shotgun (WGS) entry which is preliminary data.</text>
</comment>
<feature type="domain" description="HNH nuclease" evidence="1">
    <location>
        <begin position="186"/>
        <end position="237"/>
    </location>
</feature>
<dbReference type="Gene3D" id="1.10.30.50">
    <property type="match status" value="1"/>
</dbReference>
<dbReference type="PATRIC" id="fig|1003181.4.peg.5971"/>
<dbReference type="PANTHER" id="PTHR33877">
    <property type="entry name" value="SLL1193 PROTEIN"/>
    <property type="match status" value="1"/>
</dbReference>
<dbReference type="GO" id="GO:0003676">
    <property type="term" value="F:nucleic acid binding"/>
    <property type="evidence" value="ECO:0007669"/>
    <property type="project" value="InterPro"/>
</dbReference>
<dbReference type="InterPro" id="IPR003615">
    <property type="entry name" value="HNH_nuc"/>
</dbReference>
<dbReference type="PANTHER" id="PTHR33877:SF2">
    <property type="entry name" value="OS07G0170200 PROTEIN"/>
    <property type="match status" value="1"/>
</dbReference>
<reference evidence="2 3" key="1">
    <citation type="submission" date="2016-05" db="EMBL/GenBank/DDBJ databases">
        <title>Single-cell genome of chain-forming Candidatus Thiomargarita nelsonii and comparison to other large sulfur-oxidizing bacteria.</title>
        <authorList>
            <person name="Winkel M."/>
            <person name="Salman V."/>
            <person name="Woyke T."/>
            <person name="Schulz-Vogt H."/>
            <person name="Richter M."/>
            <person name="Flood B."/>
            <person name="Bailey J."/>
            <person name="Amann R."/>
            <person name="Mussmann M."/>
        </authorList>
    </citation>
    <scope>NUCLEOTIDE SEQUENCE [LARGE SCALE GENOMIC DNA]</scope>
    <source>
        <strain evidence="2 3">THI036</strain>
    </source>
</reference>
<keyword evidence="2" id="KW-0540">Nuclease</keyword>
<dbReference type="InterPro" id="IPR002711">
    <property type="entry name" value="HNH"/>
</dbReference>
<dbReference type="InterPro" id="IPR052892">
    <property type="entry name" value="NA-targeting_endonuclease"/>
</dbReference>
<evidence type="ECO:0000313" key="3">
    <source>
        <dbReference type="Proteomes" id="UP000076962"/>
    </source>
</evidence>
<sequence>MQRVFVLDLEKNPLMPCHPARARELLNKGKAAVYKCYPFTIILKNRVGGDVQPAELKFDPGSKTTGIALVGQFERGQEIVFGANLNHRGQKIKQDLESRRANRRARRNRKTRYRPARFYNRCRNKGWLPPSLMSRVFNVETWAKRLQRLIPITSIAVETVRFDTQKMQNSEVSGVEYQQGVLAGYEVREYLLEKWGRKCAYCGAENVPLEIEHIQPKSKGGTNRVSNLTIACRNCNKKKSNRSISDFLKRKPTVLKRIKAQTQKSLKDTAAVNATRYAIGNVLKSFGLPVTFWSGGRTKFNRTQQKYPKDHWIDAACVGETGANIYIPNTLKPLIITAIGHGSRQMCRVDKYGFPRTTAKKTKVVKGFQTGDIVKAIVTKGKKIGTYIGRVAVRTNGFFNISTKNGTTQGISWKSCQRLQSVDGYNYLT</sequence>
<keyword evidence="2" id="KW-0378">Hydrolase</keyword>
<gene>
    <name evidence="2" type="ORF">THIOM_004533</name>
</gene>
<keyword evidence="3" id="KW-1185">Reference proteome</keyword>
<dbReference type="Pfam" id="PF01844">
    <property type="entry name" value="HNH"/>
    <property type="match status" value="1"/>
</dbReference>
<protein>
    <submittedName>
        <fullName evidence="2">HNH endonuclease</fullName>
    </submittedName>
</protein>
<dbReference type="Pfam" id="PF14239">
    <property type="entry name" value="RRXRR"/>
    <property type="match status" value="1"/>
</dbReference>
<dbReference type="NCBIfam" id="NF040563">
    <property type="entry name" value="guided_IscB"/>
    <property type="match status" value="1"/>
</dbReference>
<dbReference type="AlphaFoldDB" id="A0A176RVQ6"/>